<proteinExistence type="predicted"/>
<organism evidence="12 13">
    <name type="scientific">Syncephalastrum racemosum</name>
    <name type="common">Filamentous fungus</name>
    <dbReference type="NCBI Taxonomy" id="13706"/>
    <lineage>
        <taxon>Eukaryota</taxon>
        <taxon>Fungi</taxon>
        <taxon>Fungi incertae sedis</taxon>
        <taxon>Mucoromycota</taxon>
        <taxon>Mucoromycotina</taxon>
        <taxon>Mucoromycetes</taxon>
        <taxon>Mucorales</taxon>
        <taxon>Syncephalastraceae</taxon>
        <taxon>Syncephalastrum</taxon>
    </lineage>
</organism>
<accession>A0A1X2H8R5</accession>
<gene>
    <name evidence="12" type="ORF">BCR43DRAFT_494827</name>
</gene>
<protein>
    <recommendedName>
        <fullName evidence="1">non-specific serine/threonine protein kinase</fullName>
        <ecNumber evidence="1">2.7.11.1</ecNumber>
    </recommendedName>
</protein>
<dbReference type="PANTHER" id="PTHR45998:SF2">
    <property type="entry name" value="SERINE_THREONINE-PROTEIN KINASE 16"/>
    <property type="match status" value="1"/>
</dbReference>
<dbReference type="SUPFAM" id="SSF56112">
    <property type="entry name" value="Protein kinase-like (PK-like)"/>
    <property type="match status" value="1"/>
</dbReference>
<dbReference type="GO" id="GO:0032889">
    <property type="term" value="P:regulation of vacuole fusion, non-autophagic"/>
    <property type="evidence" value="ECO:0007669"/>
    <property type="project" value="TreeGrafter"/>
</dbReference>
<keyword evidence="13" id="KW-1185">Reference proteome</keyword>
<feature type="domain" description="Protein kinase" evidence="11">
    <location>
        <begin position="31"/>
        <end position="361"/>
    </location>
</feature>
<dbReference type="Pfam" id="PF00069">
    <property type="entry name" value="Pkinase"/>
    <property type="match status" value="2"/>
</dbReference>
<dbReference type="OMA" id="AMHQYKV"/>
<dbReference type="EC" id="2.7.11.1" evidence="1"/>
<dbReference type="PROSITE" id="PS00107">
    <property type="entry name" value="PROTEIN_KINASE_ATP"/>
    <property type="match status" value="1"/>
</dbReference>
<dbReference type="Proteomes" id="UP000242180">
    <property type="component" value="Unassembled WGS sequence"/>
</dbReference>
<dbReference type="GO" id="GO:0005524">
    <property type="term" value="F:ATP binding"/>
    <property type="evidence" value="ECO:0007669"/>
    <property type="project" value="UniProtKB-UniRule"/>
</dbReference>
<evidence type="ECO:0000256" key="4">
    <source>
        <dbReference type="ARBA" id="ARBA00022741"/>
    </source>
</evidence>
<dbReference type="InterPro" id="IPR011009">
    <property type="entry name" value="Kinase-like_dom_sf"/>
</dbReference>
<keyword evidence="2" id="KW-0723">Serine/threonine-protein kinase</keyword>
<evidence type="ECO:0000256" key="9">
    <source>
        <dbReference type="PROSITE-ProRule" id="PRU10141"/>
    </source>
</evidence>
<keyword evidence="6 9" id="KW-0067">ATP-binding</keyword>
<evidence type="ECO:0000256" key="10">
    <source>
        <dbReference type="SAM" id="MobiDB-lite"/>
    </source>
</evidence>
<dbReference type="Gene3D" id="1.10.510.10">
    <property type="entry name" value="Transferase(Phosphotransferase) domain 1"/>
    <property type="match status" value="2"/>
</dbReference>
<dbReference type="GO" id="GO:0006624">
    <property type="term" value="P:vacuolar protein processing"/>
    <property type="evidence" value="ECO:0007669"/>
    <property type="project" value="TreeGrafter"/>
</dbReference>
<dbReference type="PROSITE" id="PS50011">
    <property type="entry name" value="PROTEIN_KINASE_DOM"/>
    <property type="match status" value="1"/>
</dbReference>
<dbReference type="GO" id="GO:0004674">
    <property type="term" value="F:protein serine/threonine kinase activity"/>
    <property type="evidence" value="ECO:0007669"/>
    <property type="project" value="UniProtKB-KW"/>
</dbReference>
<evidence type="ECO:0000256" key="8">
    <source>
        <dbReference type="ARBA" id="ARBA00048679"/>
    </source>
</evidence>
<evidence type="ECO:0000259" key="11">
    <source>
        <dbReference type="PROSITE" id="PS50011"/>
    </source>
</evidence>
<dbReference type="EMBL" id="MCGN01000007">
    <property type="protein sequence ID" value="ORY94924.1"/>
    <property type="molecule type" value="Genomic_DNA"/>
</dbReference>
<sequence>MSFIANFFDSIFAAVGCCIPDSNISINGRAYRIVKLLGEGGFSFVYLAQDGSGNLYALKKVRCTLGTEEAKIAEREVEVYRLFEHDNIIRMLDTATIQEPDGSTTIYIFLPYYKRGNLQDAISRNNLHKTQFTEAQLLEIFSGVCNAVEYLHTFKAPRGVRSKYASEQSQPIHEADDQRQALLSGGQHQDQSATIQTHAPGKEDEPVPWAHRDIKPGNIMLADDGETPILMDFGSAIPARIEIHNRQEALKQQDIAAEHCSMPYRAPELFDVKTETTLDEKVDIWSLGGTLYAVAYGQSPFEMGMDQGGSIALAVLNGQFKFPDADSYSQGFRDLISWMLTSDPASRPDIHQVKERITSLLASANSRQANA</sequence>
<dbReference type="PANTHER" id="PTHR45998">
    <property type="entry name" value="SERINE/THREONINE-PROTEIN KINASE 16"/>
    <property type="match status" value="1"/>
</dbReference>
<feature type="binding site" evidence="9">
    <location>
        <position position="59"/>
    </location>
    <ligand>
        <name>ATP</name>
        <dbReference type="ChEBI" id="CHEBI:30616"/>
    </ligand>
</feature>
<dbReference type="InterPro" id="IPR052239">
    <property type="entry name" value="Ser/Thr-specific_kinases"/>
</dbReference>
<dbReference type="SMART" id="SM00220">
    <property type="entry name" value="S_TKc"/>
    <property type="match status" value="1"/>
</dbReference>
<dbReference type="AlphaFoldDB" id="A0A1X2H8R5"/>
<keyword evidence="5 12" id="KW-0418">Kinase</keyword>
<reference evidence="12 13" key="1">
    <citation type="submission" date="2016-07" db="EMBL/GenBank/DDBJ databases">
        <title>Pervasive Adenine N6-methylation of Active Genes in Fungi.</title>
        <authorList>
            <consortium name="DOE Joint Genome Institute"/>
            <person name="Mondo S.J."/>
            <person name="Dannebaum R.O."/>
            <person name="Kuo R.C."/>
            <person name="Labutti K."/>
            <person name="Haridas S."/>
            <person name="Kuo A."/>
            <person name="Salamov A."/>
            <person name="Ahrendt S.R."/>
            <person name="Lipzen A."/>
            <person name="Sullivan W."/>
            <person name="Andreopoulos W.B."/>
            <person name="Clum A."/>
            <person name="Lindquist E."/>
            <person name="Daum C."/>
            <person name="Ramamoorthy G.K."/>
            <person name="Gryganskyi A."/>
            <person name="Culley D."/>
            <person name="Magnuson J.K."/>
            <person name="James T.Y."/>
            <person name="O'Malley M.A."/>
            <person name="Stajich J.E."/>
            <person name="Spatafora J.W."/>
            <person name="Visel A."/>
            <person name="Grigoriev I.V."/>
        </authorList>
    </citation>
    <scope>NUCLEOTIDE SEQUENCE [LARGE SCALE GENOMIC DNA]</scope>
    <source>
        <strain evidence="12 13">NRRL 2496</strain>
    </source>
</reference>
<evidence type="ECO:0000313" key="13">
    <source>
        <dbReference type="Proteomes" id="UP000242180"/>
    </source>
</evidence>
<dbReference type="CDD" id="cd13986">
    <property type="entry name" value="STKc_16"/>
    <property type="match status" value="1"/>
</dbReference>
<comment type="caution">
    <text evidence="12">The sequence shown here is derived from an EMBL/GenBank/DDBJ whole genome shotgun (WGS) entry which is preliminary data.</text>
</comment>
<dbReference type="InParanoid" id="A0A1X2H8R5"/>
<comment type="catalytic activity">
    <reaction evidence="8">
        <text>L-seryl-[protein] + ATP = O-phospho-L-seryl-[protein] + ADP + H(+)</text>
        <dbReference type="Rhea" id="RHEA:17989"/>
        <dbReference type="Rhea" id="RHEA-COMP:9863"/>
        <dbReference type="Rhea" id="RHEA-COMP:11604"/>
        <dbReference type="ChEBI" id="CHEBI:15378"/>
        <dbReference type="ChEBI" id="CHEBI:29999"/>
        <dbReference type="ChEBI" id="CHEBI:30616"/>
        <dbReference type="ChEBI" id="CHEBI:83421"/>
        <dbReference type="ChEBI" id="CHEBI:456216"/>
        <dbReference type="EC" id="2.7.11.1"/>
    </reaction>
</comment>
<dbReference type="InterPro" id="IPR017441">
    <property type="entry name" value="Protein_kinase_ATP_BS"/>
</dbReference>
<evidence type="ECO:0000256" key="2">
    <source>
        <dbReference type="ARBA" id="ARBA00022527"/>
    </source>
</evidence>
<dbReference type="FunCoup" id="A0A1X2H8R5">
    <property type="interactions" value="426"/>
</dbReference>
<evidence type="ECO:0000313" key="12">
    <source>
        <dbReference type="EMBL" id="ORY94924.1"/>
    </source>
</evidence>
<keyword evidence="4 9" id="KW-0547">Nucleotide-binding</keyword>
<evidence type="ECO:0000256" key="1">
    <source>
        <dbReference type="ARBA" id="ARBA00012513"/>
    </source>
</evidence>
<feature type="compositionally biased region" description="Polar residues" evidence="10">
    <location>
        <begin position="186"/>
        <end position="197"/>
    </location>
</feature>
<evidence type="ECO:0000256" key="5">
    <source>
        <dbReference type="ARBA" id="ARBA00022777"/>
    </source>
</evidence>
<comment type="catalytic activity">
    <reaction evidence="7">
        <text>L-threonyl-[protein] + ATP = O-phospho-L-threonyl-[protein] + ADP + H(+)</text>
        <dbReference type="Rhea" id="RHEA:46608"/>
        <dbReference type="Rhea" id="RHEA-COMP:11060"/>
        <dbReference type="Rhea" id="RHEA-COMP:11605"/>
        <dbReference type="ChEBI" id="CHEBI:15378"/>
        <dbReference type="ChEBI" id="CHEBI:30013"/>
        <dbReference type="ChEBI" id="CHEBI:30616"/>
        <dbReference type="ChEBI" id="CHEBI:61977"/>
        <dbReference type="ChEBI" id="CHEBI:456216"/>
        <dbReference type="EC" id="2.7.11.1"/>
    </reaction>
</comment>
<name>A0A1X2H8R5_SYNRA</name>
<evidence type="ECO:0000256" key="7">
    <source>
        <dbReference type="ARBA" id="ARBA00047899"/>
    </source>
</evidence>
<dbReference type="GO" id="GO:0005773">
    <property type="term" value="C:vacuole"/>
    <property type="evidence" value="ECO:0007669"/>
    <property type="project" value="GOC"/>
</dbReference>
<dbReference type="InterPro" id="IPR000719">
    <property type="entry name" value="Prot_kinase_dom"/>
</dbReference>
<evidence type="ECO:0000256" key="6">
    <source>
        <dbReference type="ARBA" id="ARBA00022840"/>
    </source>
</evidence>
<dbReference type="GO" id="GO:0005794">
    <property type="term" value="C:Golgi apparatus"/>
    <property type="evidence" value="ECO:0007669"/>
    <property type="project" value="TreeGrafter"/>
</dbReference>
<evidence type="ECO:0000256" key="3">
    <source>
        <dbReference type="ARBA" id="ARBA00022679"/>
    </source>
</evidence>
<keyword evidence="3" id="KW-0808">Transferase</keyword>
<dbReference type="OrthoDB" id="248923at2759"/>
<feature type="region of interest" description="Disordered" evidence="10">
    <location>
        <begin position="165"/>
        <end position="208"/>
    </location>
</feature>